<feature type="compositionally biased region" description="Pro residues" evidence="1">
    <location>
        <begin position="172"/>
        <end position="181"/>
    </location>
</feature>
<comment type="caution">
    <text evidence="2">The sequence shown here is derived from an EMBL/GenBank/DDBJ whole genome shotgun (WGS) entry which is preliminary data.</text>
</comment>
<name>A0A0W0F8G2_MONRR</name>
<feature type="compositionally biased region" description="Polar residues" evidence="1">
    <location>
        <begin position="133"/>
        <end position="142"/>
    </location>
</feature>
<sequence>MSTASTTRSITELTQLLLTPPQPANLNLSTDSLPCSPMGFAFSPDEVTLADSSSDYFSSTTTTTTTTTTTVSISPVSCENLQKNTSSGLLRRLSRRKTEHDAAFQTEKQQRRKLSGRMKNTVSSFLKGKDEGNGSTDRQTPPVNLEKKGLLRKADPRLRRNASVSSRKTPSISPPILPSAPPTLSTESEHVIQMTKLYQEQLALRGRAEVRRSRSFSGFKGGLQWDEIVAAVSKEELAKDAAARRGVATVRWRDVGSVSEEAATKGSSRNDGISLRF</sequence>
<reference evidence="2 3" key="1">
    <citation type="submission" date="2015-12" db="EMBL/GenBank/DDBJ databases">
        <title>Draft genome sequence of Moniliophthora roreri, the causal agent of frosty pod rot of cacao.</title>
        <authorList>
            <person name="Aime M.C."/>
            <person name="Diaz-Valderrama J.R."/>
            <person name="Kijpornyongpan T."/>
            <person name="Phillips-Mora W."/>
        </authorList>
    </citation>
    <scope>NUCLEOTIDE SEQUENCE [LARGE SCALE GENOMIC DNA]</scope>
    <source>
        <strain evidence="2 3">MCA 2952</strain>
    </source>
</reference>
<dbReference type="Proteomes" id="UP000054988">
    <property type="component" value="Unassembled WGS sequence"/>
</dbReference>
<feature type="region of interest" description="Disordered" evidence="1">
    <location>
        <begin position="85"/>
        <end position="188"/>
    </location>
</feature>
<protein>
    <submittedName>
        <fullName evidence="2">Uncharacterized protein</fullName>
    </submittedName>
</protein>
<dbReference type="EMBL" id="LATX01002226">
    <property type="protein sequence ID" value="KTB32450.1"/>
    <property type="molecule type" value="Genomic_DNA"/>
</dbReference>
<gene>
    <name evidence="2" type="ORF">WG66_14976</name>
</gene>
<evidence type="ECO:0000256" key="1">
    <source>
        <dbReference type="SAM" id="MobiDB-lite"/>
    </source>
</evidence>
<proteinExistence type="predicted"/>
<evidence type="ECO:0000313" key="2">
    <source>
        <dbReference type="EMBL" id="KTB32450.1"/>
    </source>
</evidence>
<dbReference type="AlphaFoldDB" id="A0A0W0F8G2"/>
<organism evidence="2 3">
    <name type="scientific">Moniliophthora roreri</name>
    <name type="common">Frosty pod rot fungus</name>
    <name type="synonym">Monilia roreri</name>
    <dbReference type="NCBI Taxonomy" id="221103"/>
    <lineage>
        <taxon>Eukaryota</taxon>
        <taxon>Fungi</taxon>
        <taxon>Dikarya</taxon>
        <taxon>Basidiomycota</taxon>
        <taxon>Agaricomycotina</taxon>
        <taxon>Agaricomycetes</taxon>
        <taxon>Agaricomycetidae</taxon>
        <taxon>Agaricales</taxon>
        <taxon>Marasmiineae</taxon>
        <taxon>Marasmiaceae</taxon>
        <taxon>Moniliophthora</taxon>
    </lineage>
</organism>
<feature type="compositionally biased region" description="Basic and acidic residues" evidence="1">
    <location>
        <begin position="145"/>
        <end position="158"/>
    </location>
</feature>
<feature type="region of interest" description="Disordered" evidence="1">
    <location>
        <begin position="257"/>
        <end position="277"/>
    </location>
</feature>
<evidence type="ECO:0000313" key="3">
    <source>
        <dbReference type="Proteomes" id="UP000054988"/>
    </source>
</evidence>
<accession>A0A0W0F8G2</accession>